<keyword evidence="4 9" id="KW-0812">Transmembrane</keyword>
<feature type="domain" description="Wax synthase" evidence="10">
    <location>
        <begin position="1067"/>
        <end position="1153"/>
    </location>
</feature>
<feature type="transmembrane region" description="Helical" evidence="9">
    <location>
        <begin position="797"/>
        <end position="817"/>
    </location>
</feature>
<keyword evidence="8" id="KW-0012">Acyltransferase</keyword>
<evidence type="ECO:0000256" key="1">
    <source>
        <dbReference type="ARBA" id="ARBA00004141"/>
    </source>
</evidence>
<feature type="transmembrane region" description="Helical" evidence="9">
    <location>
        <begin position="412"/>
        <end position="432"/>
    </location>
</feature>
<evidence type="ECO:0000256" key="5">
    <source>
        <dbReference type="ARBA" id="ARBA00022989"/>
    </source>
</evidence>
<keyword evidence="3" id="KW-0808">Transferase</keyword>
<feature type="transmembrane region" description="Helical" evidence="9">
    <location>
        <begin position="707"/>
        <end position="726"/>
    </location>
</feature>
<dbReference type="AlphaFoldDB" id="A0A9J5WGS2"/>
<feature type="transmembrane region" description="Helical" evidence="9">
    <location>
        <begin position="1115"/>
        <end position="1136"/>
    </location>
</feature>
<comment type="similarity">
    <text evidence="2">Belongs to the wax synthase family.</text>
</comment>
<feature type="transmembrane region" description="Helical" evidence="9">
    <location>
        <begin position="1174"/>
        <end position="1194"/>
    </location>
</feature>
<organism evidence="11 12">
    <name type="scientific">Solanum commersonii</name>
    <name type="common">Commerson's wild potato</name>
    <name type="synonym">Commerson's nightshade</name>
    <dbReference type="NCBI Taxonomy" id="4109"/>
    <lineage>
        <taxon>Eukaryota</taxon>
        <taxon>Viridiplantae</taxon>
        <taxon>Streptophyta</taxon>
        <taxon>Embryophyta</taxon>
        <taxon>Tracheophyta</taxon>
        <taxon>Spermatophyta</taxon>
        <taxon>Magnoliopsida</taxon>
        <taxon>eudicotyledons</taxon>
        <taxon>Gunneridae</taxon>
        <taxon>Pentapetalae</taxon>
        <taxon>asterids</taxon>
        <taxon>lamiids</taxon>
        <taxon>Solanales</taxon>
        <taxon>Solanaceae</taxon>
        <taxon>Solanoideae</taxon>
        <taxon>Solaneae</taxon>
        <taxon>Solanum</taxon>
    </lineage>
</organism>
<feature type="transmembrane region" description="Helical" evidence="9">
    <location>
        <begin position="6"/>
        <end position="24"/>
    </location>
</feature>
<keyword evidence="7 9" id="KW-0472">Membrane</keyword>
<feature type="transmembrane region" description="Helical" evidence="9">
    <location>
        <begin position="268"/>
        <end position="286"/>
    </location>
</feature>
<dbReference type="Pfam" id="PF13813">
    <property type="entry name" value="MBOAT_2"/>
    <property type="match status" value="4"/>
</dbReference>
<feature type="transmembrane region" description="Helical" evidence="9">
    <location>
        <begin position="125"/>
        <end position="141"/>
    </location>
</feature>
<feature type="transmembrane region" description="Helical" evidence="9">
    <location>
        <begin position="590"/>
        <end position="610"/>
    </location>
</feature>
<dbReference type="GO" id="GO:0008374">
    <property type="term" value="F:O-acyltransferase activity"/>
    <property type="evidence" value="ECO:0007669"/>
    <property type="project" value="InterPro"/>
</dbReference>
<feature type="domain" description="Wax synthase" evidence="10">
    <location>
        <begin position="830"/>
        <end position="916"/>
    </location>
</feature>
<name>A0A9J5WGS2_SOLCO</name>
<evidence type="ECO:0000256" key="6">
    <source>
        <dbReference type="ARBA" id="ARBA00023098"/>
    </source>
</evidence>
<feature type="transmembrane region" description="Helical" evidence="9">
    <location>
        <begin position="389"/>
        <end position="406"/>
    </location>
</feature>
<evidence type="ECO:0000256" key="2">
    <source>
        <dbReference type="ARBA" id="ARBA00007282"/>
    </source>
</evidence>
<dbReference type="EMBL" id="JACXVP010000011">
    <property type="protein sequence ID" value="KAG5574436.1"/>
    <property type="molecule type" value="Genomic_DNA"/>
</dbReference>
<feature type="transmembrane region" description="Helical" evidence="9">
    <location>
        <begin position="235"/>
        <end position="256"/>
    </location>
</feature>
<evidence type="ECO:0000259" key="10">
    <source>
        <dbReference type="Pfam" id="PF13813"/>
    </source>
</evidence>
<gene>
    <name evidence="11" type="ORF">H5410_054570</name>
</gene>
<dbReference type="Proteomes" id="UP000824120">
    <property type="component" value="Chromosome 11"/>
</dbReference>
<dbReference type="InterPro" id="IPR044851">
    <property type="entry name" value="Wax_synthase"/>
</dbReference>
<evidence type="ECO:0000256" key="3">
    <source>
        <dbReference type="ARBA" id="ARBA00022679"/>
    </source>
</evidence>
<dbReference type="GO" id="GO:0016020">
    <property type="term" value="C:membrane"/>
    <property type="evidence" value="ECO:0007669"/>
    <property type="project" value="UniProtKB-SubCell"/>
</dbReference>
<feature type="transmembrane region" description="Helical" evidence="9">
    <location>
        <begin position="911"/>
        <end position="928"/>
    </location>
</feature>
<keyword evidence="5 9" id="KW-1133">Transmembrane helix</keyword>
<feature type="transmembrane region" description="Helical" evidence="9">
    <location>
        <begin position="616"/>
        <end position="636"/>
    </location>
</feature>
<dbReference type="PANTHER" id="PTHR31595">
    <property type="entry name" value="LONG-CHAIN-ALCOHOL O-FATTY-ACYLTRANSFERASE 3-RELATED"/>
    <property type="match status" value="1"/>
</dbReference>
<feature type="transmembrane region" description="Helical" evidence="9">
    <location>
        <begin position="878"/>
        <end position="899"/>
    </location>
</feature>
<evidence type="ECO:0000256" key="7">
    <source>
        <dbReference type="ARBA" id="ARBA00023136"/>
    </source>
</evidence>
<reference evidence="11 12" key="1">
    <citation type="submission" date="2020-09" db="EMBL/GenBank/DDBJ databases">
        <title>De no assembly of potato wild relative species, Solanum commersonii.</title>
        <authorList>
            <person name="Cho K."/>
        </authorList>
    </citation>
    <scope>NUCLEOTIDE SEQUENCE [LARGE SCALE GENOMIC DNA]</scope>
    <source>
        <strain evidence="11">LZ3.2</strain>
        <tissue evidence="11">Leaf</tissue>
    </source>
</reference>
<feature type="domain" description="Wax synthase" evidence="10">
    <location>
        <begin position="538"/>
        <end position="624"/>
    </location>
</feature>
<feature type="transmembrane region" description="Helical" evidence="9">
    <location>
        <begin position="682"/>
        <end position="700"/>
    </location>
</feature>
<dbReference type="PANTHER" id="PTHR31595:SF68">
    <property type="entry name" value="ACYL-COA--STEROL O-ACYLTRANSFERASE 1-LIKE"/>
    <property type="match status" value="1"/>
</dbReference>
<feature type="transmembrane region" description="Helical" evidence="9">
    <location>
        <begin position="500"/>
        <end position="521"/>
    </location>
</feature>
<evidence type="ECO:0000256" key="4">
    <source>
        <dbReference type="ARBA" id="ARBA00022692"/>
    </source>
</evidence>
<keyword evidence="6" id="KW-0443">Lipid metabolism</keyword>
<comment type="subcellular location">
    <subcellularLocation>
        <location evidence="1">Membrane</location>
        <topology evidence="1">Multi-pass membrane protein</topology>
    </subcellularLocation>
</comment>
<feature type="transmembrane region" description="Helical" evidence="9">
    <location>
        <begin position="648"/>
        <end position="670"/>
    </location>
</feature>
<keyword evidence="12" id="KW-1185">Reference proteome</keyword>
<accession>A0A9J5WGS2</accession>
<feature type="transmembrane region" description="Helical" evidence="9">
    <location>
        <begin position="1030"/>
        <end position="1051"/>
    </location>
</feature>
<feature type="transmembrane region" description="Helical" evidence="9">
    <location>
        <begin position="1006"/>
        <end position="1024"/>
    </location>
</feature>
<feature type="transmembrane region" description="Helical" evidence="9">
    <location>
        <begin position="153"/>
        <end position="175"/>
    </location>
</feature>
<proteinExistence type="inferred from homology"/>
<dbReference type="GO" id="GO:0006629">
    <property type="term" value="P:lipid metabolic process"/>
    <property type="evidence" value="ECO:0007669"/>
    <property type="project" value="UniProtKB-KW"/>
</dbReference>
<evidence type="ECO:0000313" key="11">
    <source>
        <dbReference type="EMBL" id="KAG5574436.1"/>
    </source>
</evidence>
<evidence type="ECO:0000313" key="12">
    <source>
        <dbReference type="Proteomes" id="UP000824120"/>
    </source>
</evidence>
<dbReference type="OrthoDB" id="1077582at2759"/>
<feature type="transmembrane region" description="Helical" evidence="9">
    <location>
        <begin position="36"/>
        <end position="53"/>
    </location>
</feature>
<sequence>MEGEIHNFIVVWTIVLASLCYSHTIAKFIPKGKSRFVAIIPIVCLFYILPLYLTSINLGATTSFFITGLATFKLILFAFGKGPLSSTPPLPLSTFIPLACLPIKLKKYSTSDNVETKKKTISSTFNLVTKIALLAILIKVYNHKENLHPKFILFCYCLHIYFMLEIMLNIVSIAVRVVSQVELEPAINNPHLASSLQDFWGKRWNLMVTNILRMTIYDHVRLVIVDRIPRKWAPIPAVLATFFVSGLMHELFFYYIGRLKPSGEAMMFFLIHGVALSLEIVIKKMFNGKILVPRIISGPLTLAFIIFTSFWLYGQLISPTNITCPLLNGRGYSQLHCCMGYCLSEFMLFSHHSQIHSHWQIKICGYISNTSLCYSHTIAKFIPKGKSRFVAIFPIVCLFFILPLYLTSINLGATTFFFITGLATFKLILFTLGKGPLSSTRPLPLSTFIPLACLPIKLKKSSKTKDVETIKRATNSNFNLVTKITLLAILIRVYNYKDNLHPKFILFCYCINIYIMLEVILNMVSSAVRRVSQVDLDPPFNEPYLTSSLQDFWGKRWNLMVSNILRLTVYDPVRLFVADRIPRKWAPIPAVLATFFASGLVHELLLYYIIERLKLSGEAMIFFLIHGVALSVEIVMKKMLNGKILVPRIISGPLALAFIIFTTSLCYSHTIAKFIPKGKSRFVAIFPIICLFFILPLYLISMNLGCTTSFFIAWLANFKILLFVFGKGPLSSTPPLPLSTFIPLACLPIKFQKNSTSDNVETTKKATNSTFNLVTKIALLATLIRVYNYKDNLHPKIILFCYCLHIYFMLEIILIMVSATVRRVSRVELEPPFNEPYLASSLQDFWGKRWNLMVTNVLRPTVYDPIHSMVADRISRKWAPLPAVIATFFVSGVMHELIFYYNGRLKPNGEVMMFFLIHGVALSLEIVIKKIFNGKFLVPRIISGKQAKGMNVESGRGGIDDKGPLPKAKRRILKLASHPMKKEVVPPRLIEFQTPSTNTTQRSTKSTLNIVIKIALLAILIWMYKFKAHLHPNIILLLYCFHIYFSLEIILTMVSTMVRVVSQVELEPPFDEPYKTSSLQDFWGKRWNLMVTKLLHMTVYVPVRSMMMDRISRKWAPLPAVIATFFVSGLMHELIFYNIGRLKPSGEVTCFFIINGVALTIEIVIKKLLNGKVLVPKIISGLLALGFIIWTKFAKYGNLFQISSTKTIKKSTKSSTLNLVTKIALLAILIRVYNYKTHLNPNN</sequence>
<feature type="transmembrane region" description="Helical" evidence="9">
    <location>
        <begin position="59"/>
        <end position="80"/>
    </location>
</feature>
<feature type="domain" description="Wax synthase" evidence="10">
    <location>
        <begin position="184"/>
        <end position="270"/>
    </location>
</feature>
<evidence type="ECO:0000256" key="8">
    <source>
        <dbReference type="ARBA" id="ARBA00023315"/>
    </source>
</evidence>
<feature type="transmembrane region" description="Helical" evidence="9">
    <location>
        <begin position="292"/>
        <end position="313"/>
    </location>
</feature>
<protein>
    <recommendedName>
        <fullName evidence="10">Wax synthase domain-containing protein</fullName>
    </recommendedName>
</protein>
<dbReference type="InterPro" id="IPR032805">
    <property type="entry name" value="Wax_synthase_dom"/>
</dbReference>
<comment type="caution">
    <text evidence="11">The sequence shown here is derived from an EMBL/GenBank/DDBJ whole genome shotgun (WGS) entry which is preliminary data.</text>
</comment>
<evidence type="ECO:0000256" key="9">
    <source>
        <dbReference type="SAM" id="Phobius"/>
    </source>
</evidence>
<feature type="transmembrane region" description="Helical" evidence="9">
    <location>
        <begin position="478"/>
        <end position="494"/>
    </location>
</feature>